<dbReference type="AlphaFoldDB" id="F4RI34"/>
<dbReference type="EMBL" id="GL883102">
    <property type="protein sequence ID" value="EGG08027.1"/>
    <property type="molecule type" value="Genomic_DNA"/>
</dbReference>
<accession>F4RI34</accession>
<protein>
    <submittedName>
        <fullName evidence="2">Uncharacterized protein</fullName>
    </submittedName>
</protein>
<sequence length="208" mass="23032">MIFTMVIRITSFIVIISVYQLHIASSEGRRQNQGALKYPFSYHGGPASGNWLLKPHLRANGKNDGERVKQNLHREILSVSFVFDRSNADTEPVYLSSRTDRIQRNQVTVKKIVEAARKRAHTPASPSHTFVYPSPSPIHTRSATAHMPAPTSMYDSISNVAELSNETWSKSSMNRSTTLTAASSTGLSKMTAIQPKSSSNNETPQESD</sequence>
<keyword evidence="3" id="KW-1185">Reference proteome</keyword>
<feature type="compositionally biased region" description="Polar residues" evidence="1">
    <location>
        <begin position="194"/>
        <end position="208"/>
    </location>
</feature>
<dbReference type="HOGENOM" id="CLU_1321146_0_0_1"/>
<feature type="compositionally biased region" description="Low complexity" evidence="1">
    <location>
        <begin position="176"/>
        <end position="188"/>
    </location>
</feature>
<evidence type="ECO:0000256" key="1">
    <source>
        <dbReference type="SAM" id="MobiDB-lite"/>
    </source>
</evidence>
<dbReference type="InParanoid" id="F4RI34"/>
<reference evidence="3" key="1">
    <citation type="journal article" date="2011" name="Proc. Natl. Acad. Sci. U.S.A.">
        <title>Obligate biotrophy features unraveled by the genomic analysis of rust fungi.</title>
        <authorList>
            <person name="Duplessis S."/>
            <person name="Cuomo C.A."/>
            <person name="Lin Y.-C."/>
            <person name="Aerts A."/>
            <person name="Tisserant E."/>
            <person name="Veneault-Fourrey C."/>
            <person name="Joly D.L."/>
            <person name="Hacquard S."/>
            <person name="Amselem J."/>
            <person name="Cantarel B.L."/>
            <person name="Chiu R."/>
            <person name="Coutinho P.M."/>
            <person name="Feau N."/>
            <person name="Field M."/>
            <person name="Frey P."/>
            <person name="Gelhaye E."/>
            <person name="Goldberg J."/>
            <person name="Grabherr M.G."/>
            <person name="Kodira C.D."/>
            <person name="Kohler A."/>
            <person name="Kuees U."/>
            <person name="Lindquist E.A."/>
            <person name="Lucas S.M."/>
            <person name="Mago R."/>
            <person name="Mauceli E."/>
            <person name="Morin E."/>
            <person name="Murat C."/>
            <person name="Pangilinan J.L."/>
            <person name="Park R."/>
            <person name="Pearson M."/>
            <person name="Quesneville H."/>
            <person name="Rouhier N."/>
            <person name="Sakthikumar S."/>
            <person name="Salamov A.A."/>
            <person name="Schmutz J."/>
            <person name="Selles B."/>
            <person name="Shapiro H."/>
            <person name="Tanguay P."/>
            <person name="Tuskan G.A."/>
            <person name="Henrissat B."/>
            <person name="Van de Peer Y."/>
            <person name="Rouze P."/>
            <person name="Ellis J.G."/>
            <person name="Dodds P.N."/>
            <person name="Schein J.E."/>
            <person name="Zhong S."/>
            <person name="Hamelin R.C."/>
            <person name="Grigoriev I.V."/>
            <person name="Szabo L.J."/>
            <person name="Martin F."/>
        </authorList>
    </citation>
    <scope>NUCLEOTIDE SEQUENCE [LARGE SCALE GENOMIC DNA]</scope>
    <source>
        <strain evidence="3">98AG31 / pathotype 3-4-7</strain>
    </source>
</reference>
<dbReference type="OrthoDB" id="10510739at2759"/>
<evidence type="ECO:0000313" key="2">
    <source>
        <dbReference type="EMBL" id="EGG08027.1"/>
    </source>
</evidence>
<dbReference type="VEuPathDB" id="FungiDB:MELLADRAFT_105425"/>
<gene>
    <name evidence="2" type="ORF">MELLADRAFT_105425</name>
</gene>
<dbReference type="RefSeq" id="XP_007408792.1">
    <property type="nucleotide sequence ID" value="XM_007408730.1"/>
</dbReference>
<dbReference type="Proteomes" id="UP000001072">
    <property type="component" value="Unassembled WGS sequence"/>
</dbReference>
<dbReference type="GeneID" id="18922597"/>
<feature type="region of interest" description="Disordered" evidence="1">
    <location>
        <begin position="168"/>
        <end position="208"/>
    </location>
</feature>
<name>F4RI34_MELLP</name>
<organism evidence="3">
    <name type="scientific">Melampsora larici-populina (strain 98AG31 / pathotype 3-4-7)</name>
    <name type="common">Poplar leaf rust fungus</name>
    <dbReference type="NCBI Taxonomy" id="747676"/>
    <lineage>
        <taxon>Eukaryota</taxon>
        <taxon>Fungi</taxon>
        <taxon>Dikarya</taxon>
        <taxon>Basidiomycota</taxon>
        <taxon>Pucciniomycotina</taxon>
        <taxon>Pucciniomycetes</taxon>
        <taxon>Pucciniales</taxon>
        <taxon>Melampsoraceae</taxon>
        <taxon>Melampsora</taxon>
    </lineage>
</organism>
<evidence type="ECO:0000313" key="3">
    <source>
        <dbReference type="Proteomes" id="UP000001072"/>
    </source>
</evidence>
<feature type="region of interest" description="Disordered" evidence="1">
    <location>
        <begin position="117"/>
        <end position="150"/>
    </location>
</feature>
<dbReference type="KEGG" id="mlr:MELLADRAFT_105425"/>
<proteinExistence type="predicted"/>